<dbReference type="Gene3D" id="3.20.20.100">
    <property type="entry name" value="NADP-dependent oxidoreductase domain"/>
    <property type="match status" value="1"/>
</dbReference>
<dbReference type="InterPro" id="IPR023210">
    <property type="entry name" value="NADP_OxRdtase_dom"/>
</dbReference>
<evidence type="ECO:0000259" key="1">
    <source>
        <dbReference type="Pfam" id="PF00248"/>
    </source>
</evidence>
<evidence type="ECO:0000313" key="2">
    <source>
        <dbReference type="EMBL" id="GAA1301372.1"/>
    </source>
</evidence>
<evidence type="ECO:0000313" key="3">
    <source>
        <dbReference type="Proteomes" id="UP001500282"/>
    </source>
</evidence>
<dbReference type="Pfam" id="PF00248">
    <property type="entry name" value="Aldo_ket_red"/>
    <property type="match status" value="1"/>
</dbReference>
<sequence length="92" mass="10167">MVSLPGRFLHGCLPRLPEYLGLNAVIDRLVGQYDVPAIAIATAWITRHPAQMQVVLGTTNPERVADAAQGSELRLTRAEWYELFRAAGRLVP</sequence>
<proteinExistence type="predicted"/>
<feature type="domain" description="NADP-dependent oxidoreductase" evidence="1">
    <location>
        <begin position="17"/>
        <end position="82"/>
    </location>
</feature>
<dbReference type="Proteomes" id="UP001500282">
    <property type="component" value="Unassembled WGS sequence"/>
</dbReference>
<dbReference type="InterPro" id="IPR036812">
    <property type="entry name" value="NAD(P)_OxRdtase_dom_sf"/>
</dbReference>
<dbReference type="EMBL" id="BAAAIH010000084">
    <property type="protein sequence ID" value="GAA1301372.1"/>
    <property type="molecule type" value="Genomic_DNA"/>
</dbReference>
<comment type="caution">
    <text evidence="2">The sequence shown here is derived from an EMBL/GenBank/DDBJ whole genome shotgun (WGS) entry which is preliminary data.</text>
</comment>
<dbReference type="SUPFAM" id="SSF51430">
    <property type="entry name" value="NAD(P)-linked oxidoreductase"/>
    <property type="match status" value="1"/>
</dbReference>
<keyword evidence="3" id="KW-1185">Reference proteome</keyword>
<accession>A0ABN1XDR4</accession>
<organism evidence="2 3">
    <name type="scientific">Streptomyces javensis</name>
    <dbReference type="NCBI Taxonomy" id="114698"/>
    <lineage>
        <taxon>Bacteria</taxon>
        <taxon>Bacillati</taxon>
        <taxon>Actinomycetota</taxon>
        <taxon>Actinomycetes</taxon>
        <taxon>Kitasatosporales</taxon>
        <taxon>Streptomycetaceae</taxon>
        <taxon>Streptomyces</taxon>
        <taxon>Streptomyces violaceusniger group</taxon>
    </lineage>
</organism>
<gene>
    <name evidence="2" type="ORF">GCM10009579_82860</name>
</gene>
<reference evidence="2 3" key="1">
    <citation type="journal article" date="2019" name="Int. J. Syst. Evol. Microbiol.">
        <title>The Global Catalogue of Microorganisms (GCM) 10K type strain sequencing project: providing services to taxonomists for standard genome sequencing and annotation.</title>
        <authorList>
            <consortium name="The Broad Institute Genomics Platform"/>
            <consortium name="The Broad Institute Genome Sequencing Center for Infectious Disease"/>
            <person name="Wu L."/>
            <person name="Ma J."/>
        </authorList>
    </citation>
    <scope>NUCLEOTIDE SEQUENCE [LARGE SCALE GENOMIC DNA]</scope>
    <source>
        <strain evidence="2 3">JCM 11448</strain>
    </source>
</reference>
<name>A0ABN1XDR4_9ACTN</name>
<protein>
    <recommendedName>
        <fullName evidence="1">NADP-dependent oxidoreductase domain-containing protein</fullName>
    </recommendedName>
</protein>